<evidence type="ECO:0008006" key="5">
    <source>
        <dbReference type="Google" id="ProtNLM"/>
    </source>
</evidence>
<gene>
    <name evidence="2" type="ORF">J3U88_02705</name>
    <name evidence="3" type="ORF">J3U88_09345</name>
</gene>
<feature type="transmembrane region" description="Helical" evidence="1">
    <location>
        <begin position="197"/>
        <end position="218"/>
    </location>
</feature>
<feature type="transmembrane region" description="Helical" evidence="1">
    <location>
        <begin position="165"/>
        <end position="185"/>
    </location>
</feature>
<keyword evidence="1" id="KW-0812">Transmembrane</keyword>
<organism evidence="2 4">
    <name type="scientific">Acanthopleuribacter pedis</name>
    <dbReference type="NCBI Taxonomy" id="442870"/>
    <lineage>
        <taxon>Bacteria</taxon>
        <taxon>Pseudomonadati</taxon>
        <taxon>Acidobacteriota</taxon>
        <taxon>Holophagae</taxon>
        <taxon>Acanthopleuribacterales</taxon>
        <taxon>Acanthopleuribacteraceae</taxon>
        <taxon>Acanthopleuribacter</taxon>
    </lineage>
</organism>
<dbReference type="SUPFAM" id="SSF53335">
    <property type="entry name" value="S-adenosyl-L-methionine-dependent methyltransferases"/>
    <property type="match status" value="1"/>
</dbReference>
<dbReference type="Gene3D" id="3.40.50.150">
    <property type="entry name" value="Vaccinia Virus protein VP39"/>
    <property type="match status" value="1"/>
</dbReference>
<dbReference type="RefSeq" id="WP_207856593.1">
    <property type="nucleotide sequence ID" value="NZ_JAFREP010000002.1"/>
</dbReference>
<evidence type="ECO:0000313" key="3">
    <source>
        <dbReference type="EMBL" id="MBO1318663.1"/>
    </source>
</evidence>
<evidence type="ECO:0000313" key="4">
    <source>
        <dbReference type="Proteomes" id="UP000664417"/>
    </source>
</evidence>
<dbReference type="EMBL" id="JAFREP010000002">
    <property type="protein sequence ID" value="MBO1317356.1"/>
    <property type="molecule type" value="Genomic_DNA"/>
</dbReference>
<keyword evidence="4" id="KW-1185">Reference proteome</keyword>
<dbReference type="InterPro" id="IPR029063">
    <property type="entry name" value="SAM-dependent_MTases_sf"/>
</dbReference>
<sequence length="260" mass="28962">MARIHFFEIADLPWCPQFIRDGITDTLQFLAEAGDGFAPMVPLLAEALNRTGCTEILDLGSGAGGGWLSLVKQFREQADLELHVRLSDLYPNHRAFARLARESDGRIQGLETPLDATKVAPEQKGFRTMFNGFHHLQPTQARALLADAVAQKRGVAVVDGDPNRLLGMVFMLVFMPLMFLVIPFVKPFSWKRLFFTYILPLLPLAIFFDGIVSVLRVYSPRELNALVKTVPGRQDYAWRVGVAPIPKSPLGLSYLIGTPK</sequence>
<dbReference type="AlphaFoldDB" id="A0A8J7Q455"/>
<dbReference type="Proteomes" id="UP000664417">
    <property type="component" value="Unassembled WGS sequence"/>
</dbReference>
<accession>A0A8J7Q455</accession>
<reference evidence="2" key="1">
    <citation type="submission" date="2021-03" db="EMBL/GenBank/DDBJ databases">
        <authorList>
            <person name="Wang G."/>
        </authorList>
    </citation>
    <scope>NUCLEOTIDE SEQUENCE</scope>
    <source>
        <strain evidence="2">KCTC 12899</strain>
    </source>
</reference>
<comment type="caution">
    <text evidence="2">The sequence shown here is derived from an EMBL/GenBank/DDBJ whole genome shotgun (WGS) entry which is preliminary data.</text>
</comment>
<keyword evidence="1" id="KW-1133">Transmembrane helix</keyword>
<protein>
    <recommendedName>
        <fullName evidence="5">Class I SAM-dependent methyltransferase</fullName>
    </recommendedName>
</protein>
<evidence type="ECO:0000256" key="1">
    <source>
        <dbReference type="SAM" id="Phobius"/>
    </source>
</evidence>
<dbReference type="EMBL" id="JAFREP010000006">
    <property type="protein sequence ID" value="MBO1318663.1"/>
    <property type="molecule type" value="Genomic_DNA"/>
</dbReference>
<keyword evidence="1" id="KW-0472">Membrane</keyword>
<evidence type="ECO:0000313" key="2">
    <source>
        <dbReference type="EMBL" id="MBO1317356.1"/>
    </source>
</evidence>
<proteinExistence type="predicted"/>
<name>A0A8J7Q455_9BACT</name>